<keyword evidence="1" id="KW-1133">Transmembrane helix</keyword>
<keyword evidence="1" id="KW-0812">Transmembrane</keyword>
<accession>A0A0N4VZM5</accession>
<dbReference type="EMBL" id="UZAF01006498">
    <property type="protein sequence ID" value="VDO16573.1"/>
    <property type="molecule type" value="Genomic_DNA"/>
</dbReference>
<evidence type="ECO:0000256" key="1">
    <source>
        <dbReference type="SAM" id="Phobius"/>
    </source>
</evidence>
<reference evidence="2 3" key="2">
    <citation type="submission" date="2018-11" db="EMBL/GenBank/DDBJ databases">
        <authorList>
            <consortium name="Pathogen Informatics"/>
        </authorList>
    </citation>
    <scope>NUCLEOTIDE SEQUENCE [LARGE SCALE GENOMIC DNA]</scope>
    <source>
        <strain evidence="2 3">MHpl1</strain>
    </source>
</reference>
<evidence type="ECO:0000313" key="4">
    <source>
        <dbReference type="WBParaSite" id="HPLM_0000274701-mRNA-1"/>
    </source>
</evidence>
<sequence>MTGHYVRIDPSEKILRLTVLTFLCILKALYGHFNRNRTVCRSREYKSLERFHLH</sequence>
<organism evidence="4">
    <name type="scientific">Haemonchus placei</name>
    <name type="common">Barber's pole worm</name>
    <dbReference type="NCBI Taxonomy" id="6290"/>
    <lineage>
        <taxon>Eukaryota</taxon>
        <taxon>Metazoa</taxon>
        <taxon>Ecdysozoa</taxon>
        <taxon>Nematoda</taxon>
        <taxon>Chromadorea</taxon>
        <taxon>Rhabditida</taxon>
        <taxon>Rhabditina</taxon>
        <taxon>Rhabditomorpha</taxon>
        <taxon>Strongyloidea</taxon>
        <taxon>Trichostrongylidae</taxon>
        <taxon>Haemonchus</taxon>
    </lineage>
</organism>
<evidence type="ECO:0000313" key="3">
    <source>
        <dbReference type="Proteomes" id="UP000268014"/>
    </source>
</evidence>
<keyword evidence="1" id="KW-0472">Membrane</keyword>
<evidence type="ECO:0000313" key="2">
    <source>
        <dbReference type="EMBL" id="VDO16573.1"/>
    </source>
</evidence>
<dbReference type="Proteomes" id="UP000268014">
    <property type="component" value="Unassembled WGS sequence"/>
</dbReference>
<keyword evidence="3" id="KW-1185">Reference proteome</keyword>
<dbReference type="WBParaSite" id="HPLM_0000274701-mRNA-1">
    <property type="protein sequence ID" value="HPLM_0000274701-mRNA-1"/>
    <property type="gene ID" value="HPLM_0000274701"/>
</dbReference>
<dbReference type="AlphaFoldDB" id="A0A0N4VZM5"/>
<name>A0A0N4VZM5_HAEPC</name>
<feature type="transmembrane region" description="Helical" evidence="1">
    <location>
        <begin position="14"/>
        <end position="33"/>
    </location>
</feature>
<gene>
    <name evidence="2" type="ORF">HPLM_LOCUS2742</name>
</gene>
<protein>
    <submittedName>
        <fullName evidence="2 4">Uncharacterized protein</fullName>
    </submittedName>
</protein>
<proteinExistence type="predicted"/>
<reference evidence="4" key="1">
    <citation type="submission" date="2017-02" db="UniProtKB">
        <authorList>
            <consortium name="WormBaseParasite"/>
        </authorList>
    </citation>
    <scope>IDENTIFICATION</scope>
</reference>